<evidence type="ECO:0000256" key="1">
    <source>
        <dbReference type="ARBA" id="ARBA00004561"/>
    </source>
</evidence>
<dbReference type="RefSeq" id="WP_126369427.1">
    <property type="nucleotide sequence ID" value="NZ_CP034547.1"/>
</dbReference>
<dbReference type="GO" id="GO:0007155">
    <property type="term" value="P:cell adhesion"/>
    <property type="evidence" value="ECO:0007669"/>
    <property type="project" value="InterPro"/>
</dbReference>
<sequence length="185" mass="18742">MKINSIPGVLSSLLIVAGIAISSNAHAVDGTVSFAGQVISSTCKVEGQSNDLSVTLPPVSTAALGSVGTVAGRTPFALSLTGCTTGDGNPVKVGVLFEPGANVDQSTGRLTADTGAGKAEGVQLNVLDAQQKHIPVGSQTPANTQMVDIDANGAAKLDYFAEYYAADAVKAGNVTSRVEYSLIYQ</sequence>
<evidence type="ECO:0000256" key="3">
    <source>
        <dbReference type="ARBA" id="ARBA00022729"/>
    </source>
</evidence>
<organism evidence="6 7">
    <name type="scientific">Burkholderia cenocepacia</name>
    <dbReference type="NCBI Taxonomy" id="95486"/>
    <lineage>
        <taxon>Bacteria</taxon>
        <taxon>Pseudomonadati</taxon>
        <taxon>Pseudomonadota</taxon>
        <taxon>Betaproteobacteria</taxon>
        <taxon>Burkholderiales</taxon>
        <taxon>Burkholderiaceae</taxon>
        <taxon>Burkholderia</taxon>
        <taxon>Burkholderia cepacia complex</taxon>
    </lineage>
</organism>
<protein>
    <submittedName>
        <fullName evidence="6">Type 1 fimbrial protein</fullName>
    </submittedName>
</protein>
<keyword evidence="3 5" id="KW-0732">Signal</keyword>
<reference evidence="6 7" key="1">
    <citation type="submission" date="2018-12" db="EMBL/GenBank/DDBJ databases">
        <title>Cadmium resistance mechanism in endophytic bacteria Burkholderia cenocepacia YG-3.</title>
        <authorList>
            <person name="Zhang X."/>
            <person name="Wang X."/>
            <person name="Zhu Y."/>
        </authorList>
    </citation>
    <scope>NUCLEOTIDE SEQUENCE [LARGE SCALE GENOMIC DNA]</scope>
    <source>
        <strain evidence="6 7">YG-3</strain>
    </source>
</reference>
<name>A0A3Q9FA33_9BURK</name>
<dbReference type="InterPro" id="IPR050263">
    <property type="entry name" value="Bact_Fimbrial_Adh_Pro"/>
</dbReference>
<proteinExistence type="inferred from homology"/>
<accession>A0A3Q9FA33</accession>
<evidence type="ECO:0000256" key="5">
    <source>
        <dbReference type="SAM" id="SignalP"/>
    </source>
</evidence>
<dbReference type="AlphaFoldDB" id="A0A3Q9FA33"/>
<gene>
    <name evidence="6" type="ORF">D5R55_35780</name>
</gene>
<dbReference type="SUPFAM" id="SSF49401">
    <property type="entry name" value="Bacterial adhesins"/>
    <property type="match status" value="1"/>
</dbReference>
<dbReference type="EMBL" id="CP034547">
    <property type="protein sequence ID" value="AZQ56149.1"/>
    <property type="molecule type" value="Genomic_DNA"/>
</dbReference>
<evidence type="ECO:0000256" key="2">
    <source>
        <dbReference type="ARBA" id="ARBA00006671"/>
    </source>
</evidence>
<evidence type="ECO:0000256" key="4">
    <source>
        <dbReference type="ARBA" id="ARBA00023263"/>
    </source>
</evidence>
<dbReference type="InterPro" id="IPR036937">
    <property type="entry name" value="Adhesion_dom_fimbrial_sf"/>
</dbReference>
<dbReference type="Gene3D" id="2.60.40.1090">
    <property type="entry name" value="Fimbrial-type adhesion domain"/>
    <property type="match status" value="1"/>
</dbReference>
<keyword evidence="4" id="KW-0281">Fimbrium</keyword>
<dbReference type="Proteomes" id="UP000277191">
    <property type="component" value="Chromosome 3"/>
</dbReference>
<dbReference type="PANTHER" id="PTHR33420">
    <property type="entry name" value="FIMBRIAL SUBUNIT ELFA-RELATED"/>
    <property type="match status" value="1"/>
</dbReference>
<dbReference type="InterPro" id="IPR039458">
    <property type="entry name" value="FimA-like"/>
</dbReference>
<dbReference type="Pfam" id="PF16970">
    <property type="entry name" value="FimA"/>
    <property type="match status" value="1"/>
</dbReference>
<comment type="subcellular location">
    <subcellularLocation>
        <location evidence="1">Fimbrium</location>
    </subcellularLocation>
</comment>
<feature type="signal peptide" evidence="5">
    <location>
        <begin position="1"/>
        <end position="27"/>
    </location>
</feature>
<dbReference type="PANTHER" id="PTHR33420:SF3">
    <property type="entry name" value="FIMBRIAL SUBUNIT ELFA"/>
    <property type="match status" value="1"/>
</dbReference>
<evidence type="ECO:0000313" key="6">
    <source>
        <dbReference type="EMBL" id="AZQ56149.1"/>
    </source>
</evidence>
<dbReference type="InterPro" id="IPR008966">
    <property type="entry name" value="Adhesion_dom_sf"/>
</dbReference>
<evidence type="ECO:0000313" key="7">
    <source>
        <dbReference type="Proteomes" id="UP000277191"/>
    </source>
</evidence>
<feature type="chain" id="PRO_5018639681" evidence="5">
    <location>
        <begin position="28"/>
        <end position="185"/>
    </location>
</feature>
<dbReference type="GO" id="GO:0009289">
    <property type="term" value="C:pilus"/>
    <property type="evidence" value="ECO:0007669"/>
    <property type="project" value="UniProtKB-SubCell"/>
</dbReference>
<comment type="similarity">
    <text evidence="2">Belongs to the fimbrial protein family.</text>
</comment>